<evidence type="ECO:0000256" key="1">
    <source>
        <dbReference type="ARBA" id="ARBA00022490"/>
    </source>
</evidence>
<dbReference type="Gene3D" id="3.30.70.2200">
    <property type="match status" value="1"/>
</dbReference>
<evidence type="ECO:0000259" key="8">
    <source>
        <dbReference type="Pfam" id="PF22641"/>
    </source>
</evidence>
<dbReference type="EMBL" id="KF901089">
    <property type="protein sequence ID" value="AIF17682.1"/>
    <property type="molecule type" value="Genomic_DNA"/>
</dbReference>
<dbReference type="InterPro" id="IPR053870">
    <property type="entry name" value="TiaS-like_TCKD"/>
</dbReference>
<keyword evidence="4 6" id="KW-0547">Nucleotide-binding</keyword>
<dbReference type="GO" id="GO:0003677">
    <property type="term" value="F:DNA binding"/>
    <property type="evidence" value="ECO:0007669"/>
    <property type="project" value="UniProtKB-KW"/>
</dbReference>
<evidence type="ECO:0000256" key="4">
    <source>
        <dbReference type="ARBA" id="ARBA00022741"/>
    </source>
</evidence>
<feature type="domain" description="TiaS C-terminal zinc ribbon" evidence="9">
    <location>
        <begin position="365"/>
        <end position="405"/>
    </location>
</feature>
<comment type="function">
    <text evidence="6">ATP-dependent agmatine transferase that catalyzes the formation of 2-agmatinylcytidine (agm2C) at the wobble position (C34) of tRNA(Ile2), converting the codon specificity from AUG to AUA.</text>
</comment>
<dbReference type="Pfam" id="PF22641">
    <property type="entry name" value="TiaS_TCKD"/>
    <property type="match status" value="1"/>
</dbReference>
<evidence type="ECO:0000259" key="7">
    <source>
        <dbReference type="Pfam" id="PF08489"/>
    </source>
</evidence>
<keyword evidence="2 6" id="KW-0436">Ligase</keyword>
<reference evidence="10" key="1">
    <citation type="journal article" date="2014" name="Genome Biol. Evol.">
        <title>Pangenome evidence for extensive interdomain horizontal transfer affecting lineage core and shell genes in uncultured planktonic thaumarchaeota and euryarchaeota.</title>
        <authorList>
            <person name="Deschamps P."/>
            <person name="Zivanovic Y."/>
            <person name="Moreira D."/>
            <person name="Rodriguez-Valera F."/>
            <person name="Lopez-Garcia P."/>
        </authorList>
    </citation>
    <scope>NUCLEOTIDE SEQUENCE</scope>
</reference>
<dbReference type="Pfam" id="PF08489">
    <property type="entry name" value="TiaS_FLD"/>
    <property type="match status" value="1"/>
</dbReference>
<comment type="catalytic activity">
    <reaction evidence="6">
        <text>cytidine(34) in tRNA(Ile2) + agmatine + ATP + H2O = 2-agmatinylcytidine(34) in tRNA(Ile2) + AMP + 2 phosphate + 2 H(+)</text>
        <dbReference type="Rhea" id="RHEA:43608"/>
        <dbReference type="Rhea" id="RHEA-COMP:10625"/>
        <dbReference type="Rhea" id="RHEA-COMP:10626"/>
        <dbReference type="ChEBI" id="CHEBI:15377"/>
        <dbReference type="ChEBI" id="CHEBI:15378"/>
        <dbReference type="ChEBI" id="CHEBI:30616"/>
        <dbReference type="ChEBI" id="CHEBI:43474"/>
        <dbReference type="ChEBI" id="CHEBI:58145"/>
        <dbReference type="ChEBI" id="CHEBI:82748"/>
        <dbReference type="ChEBI" id="CHEBI:83545"/>
        <dbReference type="ChEBI" id="CHEBI:456215"/>
        <dbReference type="EC" id="6.3.4.22"/>
    </reaction>
</comment>
<protein>
    <recommendedName>
        <fullName evidence="6">tRNA(Ile2) 2-agmatinylcytidine synthetase TiaS</fullName>
        <shortName evidence="6">tRNA(Ile2)-agm2C synthetase</shortName>
        <ecNumber evidence="6">6.3.4.22</ecNumber>
    </recommendedName>
    <alternativeName>
        <fullName evidence="6">tRNA(Ile2) agmatidine synthetase</fullName>
    </alternativeName>
</protein>
<gene>
    <name evidence="6" type="primary">tiaS</name>
</gene>
<evidence type="ECO:0000256" key="6">
    <source>
        <dbReference type="HAMAP-Rule" id="MF_01892"/>
    </source>
</evidence>
<evidence type="ECO:0000256" key="3">
    <source>
        <dbReference type="ARBA" id="ARBA00022694"/>
    </source>
</evidence>
<evidence type="ECO:0000256" key="5">
    <source>
        <dbReference type="ARBA" id="ARBA00022840"/>
    </source>
</evidence>
<dbReference type="Gene3D" id="2.40.50.1010">
    <property type="match status" value="1"/>
</dbReference>
<feature type="domain" description="TiaS-like TCKD" evidence="8">
    <location>
        <begin position="16"/>
        <end position="74"/>
    </location>
</feature>
<keyword evidence="5 6" id="KW-0067">ATP-binding</keyword>
<sequence>MKNNSLILQNETILHIGIDDTDSAKGMCTTFLCYEIVKFLEKQKIQFTDFPSLIRFNPNIPWKTRGNGAVRLTIKTRNPKKIKEKIRQFVANYSDTKNGANPGLVFFQNKEIPASFHKFSKLALWKLISRKQARQFVSENNIESFYLGNGQGLVGAISAVGYEFSDHTFELLSYRKRSQFGKKRSISVDSVKKMQSTLPETFSSYDNENDRVLITPHGPDPVFYGIRGETVNSVVKASAIVSANEKLDGYMVFKSNQGTGDHLKNELKINDLEPFTSGFLVGEVCDKPITKQGGHVFFSIQVKDRKIKCAVYKPTRITQVAQNLIPGDKIQIGGGIRKASKNYGRILNVEFLDILELAKNYLYVNPTCKKCNKKMKSKGRKQGFECIKCGAISITKHTEEIPRQIQCKLYLPALSAHRHLTRPYHRIKKRNKHVNFRSSVRWMMEFT</sequence>
<dbReference type="PANTHER" id="PTHR40705:SF1">
    <property type="entry name" value="TRNA(ILE2) 2-AGMATINYLCYTIDINE SYNTHETASE TIAS"/>
    <property type="match status" value="1"/>
</dbReference>
<proteinExistence type="inferred from homology"/>
<keyword evidence="1 6" id="KW-0963">Cytoplasm</keyword>
<evidence type="ECO:0000259" key="9">
    <source>
        <dbReference type="Pfam" id="PF23783"/>
    </source>
</evidence>
<evidence type="ECO:0000313" key="10">
    <source>
        <dbReference type="EMBL" id="AIF17682.1"/>
    </source>
</evidence>
<dbReference type="EC" id="6.3.4.22" evidence="6"/>
<comment type="subcellular location">
    <subcellularLocation>
        <location evidence="6">Cytoplasm</location>
    </subcellularLocation>
</comment>
<keyword evidence="10" id="KW-0238">DNA-binding</keyword>
<comment type="similarity">
    <text evidence="6">Belongs to the TiaS family.</text>
</comment>
<dbReference type="Gene3D" id="3.90.600.20">
    <property type="match status" value="1"/>
</dbReference>
<dbReference type="PANTHER" id="PTHR40705">
    <property type="entry name" value="TRNA(ILE2) 2-AGMATINYLCYTIDINE SYNTHETASE TIAS"/>
    <property type="match status" value="1"/>
</dbReference>
<dbReference type="GO" id="GO:0005524">
    <property type="term" value="F:ATP binding"/>
    <property type="evidence" value="ECO:0007669"/>
    <property type="project" value="UniProtKB-KW"/>
</dbReference>
<dbReference type="InterPro" id="IPR024913">
    <property type="entry name" value="tRNA_Ile2__agm2C_synt"/>
</dbReference>
<keyword evidence="3 6" id="KW-0819">tRNA processing</keyword>
<dbReference type="CDD" id="cd04482">
    <property type="entry name" value="RPA2_OBF_like"/>
    <property type="match status" value="1"/>
</dbReference>
<feature type="domain" description="TiaS FLD" evidence="7">
    <location>
        <begin position="150"/>
        <end position="262"/>
    </location>
</feature>
<organism evidence="10">
    <name type="scientific">uncultured marine thaumarchaeote KM3_78_E10</name>
    <dbReference type="NCBI Taxonomy" id="1456292"/>
    <lineage>
        <taxon>Archaea</taxon>
        <taxon>Nitrososphaerota</taxon>
        <taxon>environmental samples</taxon>
    </lineage>
</organism>
<name>A0A075HTC3_9ARCH</name>
<dbReference type="HAMAP" id="MF_01892">
    <property type="entry name" value="tRNA_Ile2_agm2C_synt"/>
    <property type="match status" value="1"/>
</dbReference>
<dbReference type="InterPro" id="IPR055394">
    <property type="entry name" value="Zn_ribbon_TiaS"/>
</dbReference>
<dbReference type="GO" id="GO:0002101">
    <property type="term" value="P:tRNA wobble cytosine modification"/>
    <property type="evidence" value="ECO:0007669"/>
    <property type="project" value="UniProtKB-UniRule"/>
</dbReference>
<dbReference type="AlphaFoldDB" id="A0A075HTC3"/>
<accession>A0A075HTC3</accession>
<dbReference type="Pfam" id="PF23783">
    <property type="entry name" value="Zn_ribbon_TiaS"/>
    <property type="match status" value="1"/>
</dbReference>
<dbReference type="GO" id="GO:0005737">
    <property type="term" value="C:cytoplasm"/>
    <property type="evidence" value="ECO:0007669"/>
    <property type="project" value="UniProtKB-SubCell"/>
</dbReference>
<evidence type="ECO:0000256" key="2">
    <source>
        <dbReference type="ARBA" id="ARBA00022598"/>
    </source>
</evidence>
<dbReference type="GO" id="GO:0016879">
    <property type="term" value="F:ligase activity, forming carbon-nitrogen bonds"/>
    <property type="evidence" value="ECO:0007669"/>
    <property type="project" value="UniProtKB-UniRule"/>
</dbReference>
<dbReference type="InterPro" id="IPR013696">
    <property type="entry name" value="TiaS_FLD"/>
</dbReference>